<proteinExistence type="inferred from homology"/>
<name>A0A6J5N6B5_9CAUD</name>
<feature type="coiled-coil region" evidence="3">
    <location>
        <begin position="29"/>
        <end position="56"/>
    </location>
</feature>
<accession>A0A6J5N6B5</accession>
<protein>
    <recommendedName>
        <fullName evidence="2">Protein ninG</fullName>
    </recommendedName>
</protein>
<dbReference type="Pfam" id="PF05766">
    <property type="entry name" value="NinG"/>
    <property type="match status" value="1"/>
</dbReference>
<dbReference type="EMBL" id="LR796579">
    <property type="protein sequence ID" value="CAB4152886.1"/>
    <property type="molecule type" value="Genomic_DNA"/>
</dbReference>
<evidence type="ECO:0000256" key="2">
    <source>
        <dbReference type="ARBA" id="ARBA00021638"/>
    </source>
</evidence>
<sequence>MKRCKNCREKFQPRFNTLEGYCWAPECKTIEALQKLEKLKKNDNRLQQQKRKAIKEQLKTASQWKKDLQTIFNTFIRLRDAGANCISCDKPLRGKYDAGHFYNVGNYPGLRYNELNVWGQCVECNQFQGGRVHEYRLNLIKRIGAEKVTELEANRHKLQKISIPEIRELISKYKGFVAEMKK</sequence>
<evidence type="ECO:0000313" key="4">
    <source>
        <dbReference type="EMBL" id="CAB4152886.1"/>
    </source>
</evidence>
<reference evidence="4" key="1">
    <citation type="submission" date="2020-04" db="EMBL/GenBank/DDBJ databases">
        <authorList>
            <person name="Chiriac C."/>
            <person name="Salcher M."/>
            <person name="Ghai R."/>
            <person name="Kavagutti S V."/>
        </authorList>
    </citation>
    <scope>NUCLEOTIDE SEQUENCE</scope>
</reference>
<organism evidence="4">
    <name type="scientific">uncultured Caudovirales phage</name>
    <dbReference type="NCBI Taxonomy" id="2100421"/>
    <lineage>
        <taxon>Viruses</taxon>
        <taxon>Duplodnaviria</taxon>
        <taxon>Heunggongvirae</taxon>
        <taxon>Uroviricota</taxon>
        <taxon>Caudoviricetes</taxon>
        <taxon>Peduoviridae</taxon>
        <taxon>Maltschvirus</taxon>
        <taxon>Maltschvirus maltsch</taxon>
    </lineage>
</organism>
<keyword evidence="3" id="KW-0175">Coiled coil</keyword>
<evidence type="ECO:0000256" key="1">
    <source>
        <dbReference type="ARBA" id="ARBA00008471"/>
    </source>
</evidence>
<gene>
    <name evidence="4" type="ORF">UFOVP611_36</name>
</gene>
<dbReference type="InterPro" id="IPR008713">
    <property type="entry name" value="Phage_lambda_NinG"/>
</dbReference>
<evidence type="ECO:0000256" key="3">
    <source>
        <dbReference type="SAM" id="Coils"/>
    </source>
</evidence>
<comment type="similarity">
    <text evidence="1">Belongs to the ninG family.</text>
</comment>